<evidence type="ECO:0000313" key="1">
    <source>
        <dbReference type="EMBL" id="PON59518.1"/>
    </source>
</evidence>
<protein>
    <submittedName>
        <fullName evidence="1">Uncharacterized protein</fullName>
    </submittedName>
</protein>
<keyword evidence="2" id="KW-1185">Reference proteome</keyword>
<comment type="caution">
    <text evidence="1">The sequence shown here is derived from an EMBL/GenBank/DDBJ whole genome shotgun (WGS) entry which is preliminary data.</text>
</comment>
<name>A0A2P5CER1_PARAD</name>
<reference evidence="2" key="1">
    <citation type="submission" date="2016-06" db="EMBL/GenBank/DDBJ databases">
        <title>Parallel loss of symbiosis genes in relatives of nitrogen-fixing non-legume Parasponia.</title>
        <authorList>
            <person name="Van Velzen R."/>
            <person name="Holmer R."/>
            <person name="Bu F."/>
            <person name="Rutten L."/>
            <person name="Van Zeijl A."/>
            <person name="Liu W."/>
            <person name="Santuari L."/>
            <person name="Cao Q."/>
            <person name="Sharma T."/>
            <person name="Shen D."/>
            <person name="Roswanjaya Y."/>
            <person name="Wardhani T."/>
            <person name="Kalhor M.S."/>
            <person name="Jansen J."/>
            <person name="Van den Hoogen J."/>
            <person name="Gungor B."/>
            <person name="Hartog M."/>
            <person name="Hontelez J."/>
            <person name="Verver J."/>
            <person name="Yang W.-C."/>
            <person name="Schijlen E."/>
            <person name="Repin R."/>
            <person name="Schilthuizen M."/>
            <person name="Schranz E."/>
            <person name="Heidstra R."/>
            <person name="Miyata K."/>
            <person name="Fedorova E."/>
            <person name="Kohlen W."/>
            <person name="Bisseling T."/>
            <person name="Smit S."/>
            <person name="Geurts R."/>
        </authorList>
    </citation>
    <scope>NUCLEOTIDE SEQUENCE [LARGE SCALE GENOMIC DNA]</scope>
    <source>
        <strain evidence="2">cv. WU1-14</strain>
    </source>
</reference>
<gene>
    <name evidence="1" type="ORF">PanWU01x14_158760</name>
</gene>
<accession>A0A2P5CER1</accession>
<sequence>VYVIINCITISIIASLKLHQKVNKLPPLKVPRRHFDRIHLRSECSGGKGLES</sequence>
<dbReference type="EMBL" id="JXTB01000139">
    <property type="protein sequence ID" value="PON59518.1"/>
    <property type="molecule type" value="Genomic_DNA"/>
</dbReference>
<organism evidence="1 2">
    <name type="scientific">Parasponia andersonii</name>
    <name type="common">Sponia andersonii</name>
    <dbReference type="NCBI Taxonomy" id="3476"/>
    <lineage>
        <taxon>Eukaryota</taxon>
        <taxon>Viridiplantae</taxon>
        <taxon>Streptophyta</taxon>
        <taxon>Embryophyta</taxon>
        <taxon>Tracheophyta</taxon>
        <taxon>Spermatophyta</taxon>
        <taxon>Magnoliopsida</taxon>
        <taxon>eudicotyledons</taxon>
        <taxon>Gunneridae</taxon>
        <taxon>Pentapetalae</taxon>
        <taxon>rosids</taxon>
        <taxon>fabids</taxon>
        <taxon>Rosales</taxon>
        <taxon>Cannabaceae</taxon>
        <taxon>Parasponia</taxon>
    </lineage>
</organism>
<feature type="non-terminal residue" evidence="1">
    <location>
        <position position="1"/>
    </location>
</feature>
<proteinExistence type="predicted"/>
<dbReference type="AlphaFoldDB" id="A0A2P5CER1"/>
<dbReference type="Proteomes" id="UP000237105">
    <property type="component" value="Unassembled WGS sequence"/>
</dbReference>
<evidence type="ECO:0000313" key="2">
    <source>
        <dbReference type="Proteomes" id="UP000237105"/>
    </source>
</evidence>